<evidence type="ECO:0000313" key="2">
    <source>
        <dbReference type="Proteomes" id="UP001162992"/>
    </source>
</evidence>
<accession>A0ACC2ASM6</accession>
<keyword evidence="2" id="KW-1185">Reference proteome</keyword>
<gene>
    <name evidence="1" type="ORF">O6H91_19G007200</name>
</gene>
<reference evidence="2" key="1">
    <citation type="journal article" date="2024" name="Proc. Natl. Acad. Sci. U.S.A.">
        <title>Extraordinary preservation of gene collinearity over three hundred million years revealed in homosporous lycophytes.</title>
        <authorList>
            <person name="Li C."/>
            <person name="Wickell D."/>
            <person name="Kuo L.Y."/>
            <person name="Chen X."/>
            <person name="Nie B."/>
            <person name="Liao X."/>
            <person name="Peng D."/>
            <person name="Ji J."/>
            <person name="Jenkins J."/>
            <person name="Williams M."/>
            <person name="Shu S."/>
            <person name="Plott C."/>
            <person name="Barry K."/>
            <person name="Rajasekar S."/>
            <person name="Grimwood J."/>
            <person name="Han X."/>
            <person name="Sun S."/>
            <person name="Hou Z."/>
            <person name="He W."/>
            <person name="Dai G."/>
            <person name="Sun C."/>
            <person name="Schmutz J."/>
            <person name="Leebens-Mack J.H."/>
            <person name="Li F.W."/>
            <person name="Wang L."/>
        </authorList>
    </citation>
    <scope>NUCLEOTIDE SEQUENCE [LARGE SCALE GENOMIC DNA]</scope>
    <source>
        <strain evidence="2">cv. PW_Plant_1</strain>
    </source>
</reference>
<comment type="caution">
    <text evidence="1">The sequence shown here is derived from an EMBL/GenBank/DDBJ whole genome shotgun (WGS) entry which is preliminary data.</text>
</comment>
<sequence length="783" mass="87737">MPISMMRAFVLHLNLFVINLILGSRISSCKQTLNSMGLGDRLYSNQTLVSQNGAFTLGFFSNSPNAIYLGLWFADTASSPKLWVANRDSPAPTEVFLELTNEGNMILVDSKGKISWMSATSEKNVEMAVLSDTGNLILQSNETATVVWQSFDYPTDTWLPEMKLTSETIFRSWKSLINPAADRFSFRMDDYGALELLWNDYVSYWKADLSIQPSTFVDTTQNRTYTIILTFFSNATSSYYTWMERDNQRCYIALGQDGVLRSHAWNEQLKEWFVLYSNPTNACEVEHLCGPYGICDGNTLPFCKCPPYLTPADSKGWDQNDWSMGCVQARALNCYTDRFVALDYISYNLSGMTSTGSNDSNMCEKLCSHDCTCVAYICSADGMCFLQDTPLVNSQNSPNFGGSFSLRVSGSDNLSPSRRTLKVPSIIGGVAGFIFLLLLVSVCLFIKWRAAVFRASVETFSPGLVKFSYKDLQKATNNFSQTLGAGGFGSVFAGRLMDNSLVAVKKLETRLTQGEKQFLAEVNTIGSIYHMNLVTLRGFCAEDSHRLLVYERLPNGSLDRYLFKANSGGSQQLLDWNTRVGIALGTARGIAYLHEDCRDCIIHLDIKPENILLDANFCAKLSDFGLAKLIGREYSRILTTMRGTRGYLAPEWLENVPITAKVDVYSYGMTVLEIISGRKNIDVKAELDRWYFPLWAYKQMKLGKFALLADERLDGRYELQQLKKLVQVALWCIQDEESVRPAMRRVVKMLGGMVEVTEPPIPKSLALLEIESYAASHSAFTGN</sequence>
<name>A0ACC2ASM6_DIPCM</name>
<proteinExistence type="predicted"/>
<organism evidence="1 2">
    <name type="scientific">Diphasiastrum complanatum</name>
    <name type="common">Issler's clubmoss</name>
    <name type="synonym">Lycopodium complanatum</name>
    <dbReference type="NCBI Taxonomy" id="34168"/>
    <lineage>
        <taxon>Eukaryota</taxon>
        <taxon>Viridiplantae</taxon>
        <taxon>Streptophyta</taxon>
        <taxon>Embryophyta</taxon>
        <taxon>Tracheophyta</taxon>
        <taxon>Lycopodiopsida</taxon>
        <taxon>Lycopodiales</taxon>
        <taxon>Lycopodiaceae</taxon>
        <taxon>Lycopodioideae</taxon>
        <taxon>Diphasiastrum</taxon>
    </lineage>
</organism>
<protein>
    <submittedName>
        <fullName evidence="1">Uncharacterized protein</fullName>
    </submittedName>
</protein>
<evidence type="ECO:0000313" key="1">
    <source>
        <dbReference type="EMBL" id="KAJ7520470.1"/>
    </source>
</evidence>
<dbReference type="Proteomes" id="UP001162992">
    <property type="component" value="Chromosome 19"/>
</dbReference>
<dbReference type="EMBL" id="CM055110">
    <property type="protein sequence ID" value="KAJ7520470.1"/>
    <property type="molecule type" value="Genomic_DNA"/>
</dbReference>